<dbReference type="Proteomes" id="UP001372338">
    <property type="component" value="Unassembled WGS sequence"/>
</dbReference>
<dbReference type="Pfam" id="PF14365">
    <property type="entry name" value="Neprosin_AP"/>
    <property type="match status" value="1"/>
</dbReference>
<evidence type="ECO:0000313" key="3">
    <source>
        <dbReference type="Proteomes" id="UP001372338"/>
    </source>
</evidence>
<comment type="caution">
    <text evidence="2">The sequence shown here is derived from an EMBL/GenBank/DDBJ whole genome shotgun (WGS) entry which is preliminary data.</text>
</comment>
<evidence type="ECO:0000313" key="2">
    <source>
        <dbReference type="EMBL" id="KAK7276258.1"/>
    </source>
</evidence>
<dbReference type="PANTHER" id="PTHR31589">
    <property type="entry name" value="PROTEIN, PUTATIVE (DUF239)-RELATED-RELATED"/>
    <property type="match status" value="1"/>
</dbReference>
<name>A0AAN9FQL6_CROPI</name>
<dbReference type="InterPro" id="IPR025521">
    <property type="entry name" value="Neprosin_propep"/>
</dbReference>
<feature type="domain" description="Neprosin PEP catalytic" evidence="1">
    <location>
        <begin position="47"/>
        <end position="303"/>
    </location>
</feature>
<reference evidence="2 3" key="1">
    <citation type="submission" date="2024-01" db="EMBL/GenBank/DDBJ databases">
        <title>The genomes of 5 underutilized Papilionoideae crops provide insights into root nodulation and disease resistanc.</title>
        <authorList>
            <person name="Yuan L."/>
        </authorList>
    </citation>
    <scope>NUCLEOTIDE SEQUENCE [LARGE SCALE GENOMIC DNA]</scope>
    <source>
        <strain evidence="2">ZHUSHIDOU_FW_LH</strain>
        <tissue evidence="2">Leaf</tissue>
    </source>
</reference>
<gene>
    <name evidence="2" type="ORF">RIF29_17396</name>
</gene>
<evidence type="ECO:0000259" key="1">
    <source>
        <dbReference type="PROSITE" id="PS52045"/>
    </source>
</evidence>
<organism evidence="2 3">
    <name type="scientific">Crotalaria pallida</name>
    <name type="common">Smooth rattlebox</name>
    <name type="synonym">Crotalaria striata</name>
    <dbReference type="NCBI Taxonomy" id="3830"/>
    <lineage>
        <taxon>Eukaryota</taxon>
        <taxon>Viridiplantae</taxon>
        <taxon>Streptophyta</taxon>
        <taxon>Embryophyta</taxon>
        <taxon>Tracheophyta</taxon>
        <taxon>Spermatophyta</taxon>
        <taxon>Magnoliopsida</taxon>
        <taxon>eudicotyledons</taxon>
        <taxon>Gunneridae</taxon>
        <taxon>Pentapetalae</taxon>
        <taxon>rosids</taxon>
        <taxon>fabids</taxon>
        <taxon>Fabales</taxon>
        <taxon>Fabaceae</taxon>
        <taxon>Papilionoideae</taxon>
        <taxon>50 kb inversion clade</taxon>
        <taxon>genistoids sensu lato</taxon>
        <taxon>core genistoids</taxon>
        <taxon>Crotalarieae</taxon>
        <taxon>Crotalaria</taxon>
    </lineage>
</organism>
<sequence>MADGMQSTLDENLELERQLKLINKLPVKSIRVLILFTKFGYIVDCIDINKQPAFDHPLLKNHKLQRKPSFWKTKSKTGVNLSPSKSKARLEKVVCPEGTVPIRRTTKDDLIKSKKLLNSQILANDALVRHSDNFQKTGCYNLLCPGFVETAQEMFIGERVENTSVIDRDMAEIAISLVQDVNTENWWLNIDFVPVGYFPKALFSNLVSADEVGWGGTTTTPAGTRAPPMGSGLFPDDNFVHACYFKNVSYQNQFREDIGPYEKRANLFTFTDKPKCYDVQYYGDQGGEVGYSLQFGGPGGDCDS</sequence>
<dbReference type="EMBL" id="JAYWIO010000003">
    <property type="protein sequence ID" value="KAK7276258.1"/>
    <property type="molecule type" value="Genomic_DNA"/>
</dbReference>
<accession>A0AAN9FQL6</accession>
<dbReference type="InterPro" id="IPR053168">
    <property type="entry name" value="Glutamic_endopeptidase"/>
</dbReference>
<dbReference type="Pfam" id="PF03080">
    <property type="entry name" value="Neprosin"/>
    <property type="match status" value="1"/>
</dbReference>
<dbReference type="AlphaFoldDB" id="A0AAN9FQL6"/>
<dbReference type="InterPro" id="IPR004314">
    <property type="entry name" value="Neprosin"/>
</dbReference>
<dbReference type="PROSITE" id="PS52045">
    <property type="entry name" value="NEPROSIN_PEP_CD"/>
    <property type="match status" value="1"/>
</dbReference>
<proteinExistence type="predicted"/>
<protein>
    <recommendedName>
        <fullName evidence="1">Neprosin PEP catalytic domain-containing protein</fullName>
    </recommendedName>
</protein>
<dbReference type="PANTHER" id="PTHR31589:SF223">
    <property type="entry name" value="PROTEIN, PUTATIVE (DUF239)-RELATED"/>
    <property type="match status" value="1"/>
</dbReference>
<keyword evidence="3" id="KW-1185">Reference proteome</keyword>